<evidence type="ECO:0000313" key="2">
    <source>
        <dbReference type="EMBL" id="KAK0407249.1"/>
    </source>
</evidence>
<dbReference type="EMBL" id="JAUCMV010000004">
    <property type="protein sequence ID" value="KAK0407249.1"/>
    <property type="molecule type" value="Genomic_DNA"/>
</dbReference>
<evidence type="ECO:0000256" key="1">
    <source>
        <dbReference type="SAM" id="MobiDB-lite"/>
    </source>
</evidence>
<comment type="caution">
    <text evidence="2">The sequence shown here is derived from an EMBL/GenBank/DDBJ whole genome shotgun (WGS) entry which is preliminary data.</text>
</comment>
<dbReference type="AlphaFoldDB" id="A0AA39HKX3"/>
<name>A0AA39HKX3_9BILA</name>
<protein>
    <submittedName>
        <fullName evidence="2">Uncharacterized protein</fullName>
    </submittedName>
</protein>
<dbReference type="Proteomes" id="UP001175271">
    <property type="component" value="Unassembled WGS sequence"/>
</dbReference>
<gene>
    <name evidence="2" type="ORF">QR680_019103</name>
</gene>
<organism evidence="2 3">
    <name type="scientific">Steinernema hermaphroditum</name>
    <dbReference type="NCBI Taxonomy" id="289476"/>
    <lineage>
        <taxon>Eukaryota</taxon>
        <taxon>Metazoa</taxon>
        <taxon>Ecdysozoa</taxon>
        <taxon>Nematoda</taxon>
        <taxon>Chromadorea</taxon>
        <taxon>Rhabditida</taxon>
        <taxon>Tylenchina</taxon>
        <taxon>Panagrolaimomorpha</taxon>
        <taxon>Strongyloidoidea</taxon>
        <taxon>Steinernematidae</taxon>
        <taxon>Steinernema</taxon>
    </lineage>
</organism>
<sequence>MADLNHRLRERLDQLEFQHESNTAKLQEEISELREVLILEEAHLENQERDGGRPHHPHYDSDSEMTIKELRAEVEKLRKDKRTLEKECEFYKKIASGKKYFEAVTDMVPVQYKAKKGLGCGCEAMIDQYDRIEWKRGSVKIQWSHLTRTISIENSSLFSKWTVVLNHDFHIKAGVGSKGVVVNEDNSFTEGFYDDIDRLNEYSLIGFSANAGQKFFKYKSLDGDEKGFCVDLGVVTIKRTSKKVTHVTFGDGKHSLIVDNARGESYIVHKRSEAACLKVKMNDVD</sequence>
<accession>A0AA39HKX3</accession>
<proteinExistence type="predicted"/>
<evidence type="ECO:0000313" key="3">
    <source>
        <dbReference type="Proteomes" id="UP001175271"/>
    </source>
</evidence>
<feature type="region of interest" description="Disordered" evidence="1">
    <location>
        <begin position="45"/>
        <end position="64"/>
    </location>
</feature>
<keyword evidence="3" id="KW-1185">Reference proteome</keyword>
<reference evidence="2" key="1">
    <citation type="submission" date="2023-06" db="EMBL/GenBank/DDBJ databases">
        <title>Genomic analysis of the entomopathogenic nematode Steinernema hermaphroditum.</title>
        <authorList>
            <person name="Schwarz E.M."/>
            <person name="Heppert J.K."/>
            <person name="Baniya A."/>
            <person name="Schwartz H.T."/>
            <person name="Tan C.-H."/>
            <person name="Antoshechkin I."/>
            <person name="Sternberg P.W."/>
            <person name="Goodrich-Blair H."/>
            <person name="Dillman A.R."/>
        </authorList>
    </citation>
    <scope>NUCLEOTIDE SEQUENCE</scope>
    <source>
        <strain evidence="2">PS9179</strain>
        <tissue evidence="2">Whole animal</tissue>
    </source>
</reference>